<organism evidence="10 11">
    <name type="scientific">Lachnoclostridium phocaeense</name>
    <dbReference type="NCBI Taxonomy" id="1871021"/>
    <lineage>
        <taxon>Bacteria</taxon>
        <taxon>Bacillati</taxon>
        <taxon>Bacillota</taxon>
        <taxon>Clostridia</taxon>
        <taxon>Lachnospirales</taxon>
        <taxon>Lachnospiraceae</taxon>
    </lineage>
</organism>
<dbReference type="GO" id="GO:0042626">
    <property type="term" value="F:ATPase-coupled transmembrane transporter activity"/>
    <property type="evidence" value="ECO:0007669"/>
    <property type="project" value="TreeGrafter"/>
</dbReference>
<dbReference type="InterPro" id="IPR003593">
    <property type="entry name" value="AAA+_ATPase"/>
</dbReference>
<name>A0A921LDM9_9FIRM</name>
<dbReference type="EMBL" id="DYVY01000076">
    <property type="protein sequence ID" value="HJF94106.1"/>
    <property type="molecule type" value="Genomic_DNA"/>
</dbReference>
<feature type="domain" description="ABC transporter" evidence="9">
    <location>
        <begin position="4"/>
        <end position="237"/>
    </location>
</feature>
<accession>A0A921LDM9</accession>
<dbReference type="InterPro" id="IPR027417">
    <property type="entry name" value="P-loop_NTPase"/>
</dbReference>
<keyword evidence="3" id="KW-0813">Transport</keyword>
<evidence type="ECO:0000259" key="9">
    <source>
        <dbReference type="PROSITE" id="PS50893"/>
    </source>
</evidence>
<keyword evidence="7" id="KW-1278">Translocase</keyword>
<evidence type="ECO:0000256" key="6">
    <source>
        <dbReference type="ARBA" id="ARBA00022840"/>
    </source>
</evidence>
<proteinExistence type="inferred from homology"/>
<keyword evidence="8" id="KW-0472">Membrane</keyword>
<evidence type="ECO:0000256" key="7">
    <source>
        <dbReference type="ARBA" id="ARBA00022967"/>
    </source>
</evidence>
<comment type="similarity">
    <text evidence="2">Belongs to the ABC transporter superfamily.</text>
</comment>
<dbReference type="Pfam" id="PF00005">
    <property type="entry name" value="ABC_tran"/>
    <property type="match status" value="1"/>
</dbReference>
<dbReference type="PANTHER" id="PTHR43553:SF24">
    <property type="entry name" value="ENERGY-COUPLING FACTOR TRANSPORTER ATP-BINDING PROTEIN ECFA1"/>
    <property type="match status" value="1"/>
</dbReference>
<gene>
    <name evidence="10" type="ORF">K8V82_04875</name>
</gene>
<dbReference type="GO" id="GO:0043190">
    <property type="term" value="C:ATP-binding cassette (ABC) transporter complex"/>
    <property type="evidence" value="ECO:0007669"/>
    <property type="project" value="TreeGrafter"/>
</dbReference>
<evidence type="ECO:0000256" key="3">
    <source>
        <dbReference type="ARBA" id="ARBA00022448"/>
    </source>
</evidence>
<dbReference type="InterPro" id="IPR003439">
    <property type="entry name" value="ABC_transporter-like_ATP-bd"/>
</dbReference>
<dbReference type="GO" id="GO:0016887">
    <property type="term" value="F:ATP hydrolysis activity"/>
    <property type="evidence" value="ECO:0007669"/>
    <property type="project" value="InterPro"/>
</dbReference>
<dbReference type="PROSITE" id="PS50893">
    <property type="entry name" value="ABC_TRANSPORTER_2"/>
    <property type="match status" value="1"/>
</dbReference>
<dbReference type="SUPFAM" id="SSF52540">
    <property type="entry name" value="P-loop containing nucleoside triphosphate hydrolases"/>
    <property type="match status" value="1"/>
</dbReference>
<evidence type="ECO:0000256" key="4">
    <source>
        <dbReference type="ARBA" id="ARBA00022475"/>
    </source>
</evidence>
<sequence length="266" mass="29707">MGMIEFKDVSFSYPNGFSAVEHVSFEIGQGEKIAIVGQNGAGKTTTVKMMNGLLKPTSGTVIVDDMDTKEYTTAQLSRVTGYVFQNPDEQIFHNTVRAEIEFGPGVLGFDEAKIKEKTEWAADICGLTEHMEENPYNLPLSIRKFVTIASVLAMDEKILVLDEPTAGQDLHGIKCLENILSELEKKGTTVITITHDMEFVVNNFPRVFVMAHKNLLKVGTAREIFRDDALLEESMLKKPYVSSLAAGLEIEEDILYQDELARYFVK</sequence>
<comment type="subcellular location">
    <subcellularLocation>
        <location evidence="1">Cell membrane</location>
        <topology evidence="1">Peripheral membrane protein</topology>
    </subcellularLocation>
</comment>
<dbReference type="SMART" id="SM00382">
    <property type="entry name" value="AAA"/>
    <property type="match status" value="1"/>
</dbReference>
<reference evidence="10" key="1">
    <citation type="journal article" date="2021" name="PeerJ">
        <title>Extensive microbial diversity within the chicken gut microbiome revealed by metagenomics and culture.</title>
        <authorList>
            <person name="Gilroy R."/>
            <person name="Ravi A."/>
            <person name="Getino M."/>
            <person name="Pursley I."/>
            <person name="Horton D.L."/>
            <person name="Alikhan N.F."/>
            <person name="Baker D."/>
            <person name="Gharbi K."/>
            <person name="Hall N."/>
            <person name="Watson M."/>
            <person name="Adriaenssens E.M."/>
            <person name="Foster-Nyarko E."/>
            <person name="Jarju S."/>
            <person name="Secka A."/>
            <person name="Antonio M."/>
            <person name="Oren A."/>
            <person name="Chaudhuri R.R."/>
            <person name="La Ragione R."/>
            <person name="Hildebrand F."/>
            <person name="Pallen M.J."/>
        </authorList>
    </citation>
    <scope>NUCLEOTIDE SEQUENCE</scope>
    <source>
        <strain evidence="10">ChiSjej5B23-16112</strain>
    </source>
</reference>
<evidence type="ECO:0000256" key="1">
    <source>
        <dbReference type="ARBA" id="ARBA00004202"/>
    </source>
</evidence>
<keyword evidence="4" id="KW-1003">Cell membrane</keyword>
<dbReference type="InterPro" id="IPR015856">
    <property type="entry name" value="ABC_transpr_CbiO/EcfA_su"/>
</dbReference>
<evidence type="ECO:0000256" key="5">
    <source>
        <dbReference type="ARBA" id="ARBA00022741"/>
    </source>
</evidence>
<reference evidence="10" key="2">
    <citation type="submission" date="2021-09" db="EMBL/GenBank/DDBJ databases">
        <authorList>
            <person name="Gilroy R."/>
        </authorList>
    </citation>
    <scope>NUCLEOTIDE SEQUENCE</scope>
    <source>
        <strain evidence="10">ChiSjej5B23-16112</strain>
    </source>
</reference>
<evidence type="ECO:0000313" key="11">
    <source>
        <dbReference type="Proteomes" id="UP000769156"/>
    </source>
</evidence>
<dbReference type="CDD" id="cd03225">
    <property type="entry name" value="ABC_cobalt_CbiO_domain1"/>
    <property type="match status" value="1"/>
</dbReference>
<evidence type="ECO:0000256" key="8">
    <source>
        <dbReference type="ARBA" id="ARBA00023136"/>
    </source>
</evidence>
<dbReference type="Gene3D" id="3.40.50.300">
    <property type="entry name" value="P-loop containing nucleotide triphosphate hydrolases"/>
    <property type="match status" value="1"/>
</dbReference>
<dbReference type="PANTHER" id="PTHR43553">
    <property type="entry name" value="HEAVY METAL TRANSPORTER"/>
    <property type="match status" value="1"/>
</dbReference>
<dbReference type="InterPro" id="IPR050095">
    <property type="entry name" value="ECF_ABC_transporter_ATP-bd"/>
</dbReference>
<comment type="caution">
    <text evidence="10">The sequence shown here is derived from an EMBL/GenBank/DDBJ whole genome shotgun (WGS) entry which is preliminary data.</text>
</comment>
<keyword evidence="5" id="KW-0547">Nucleotide-binding</keyword>
<dbReference type="GO" id="GO:0005524">
    <property type="term" value="F:ATP binding"/>
    <property type="evidence" value="ECO:0007669"/>
    <property type="project" value="UniProtKB-KW"/>
</dbReference>
<dbReference type="Proteomes" id="UP000769156">
    <property type="component" value="Unassembled WGS sequence"/>
</dbReference>
<dbReference type="FunFam" id="3.40.50.300:FF:000224">
    <property type="entry name" value="Energy-coupling factor transporter ATP-binding protein EcfA"/>
    <property type="match status" value="1"/>
</dbReference>
<protein>
    <submittedName>
        <fullName evidence="10">Energy-coupling factor ABC transporter ATP-binding protein</fullName>
    </submittedName>
</protein>
<evidence type="ECO:0000313" key="10">
    <source>
        <dbReference type="EMBL" id="HJF94106.1"/>
    </source>
</evidence>
<dbReference type="AlphaFoldDB" id="A0A921LDM9"/>
<evidence type="ECO:0000256" key="2">
    <source>
        <dbReference type="ARBA" id="ARBA00005417"/>
    </source>
</evidence>
<keyword evidence="6 10" id="KW-0067">ATP-binding</keyword>